<organism evidence="2 3">
    <name type="scientific">Morus notabilis</name>
    <dbReference type="NCBI Taxonomy" id="981085"/>
    <lineage>
        <taxon>Eukaryota</taxon>
        <taxon>Viridiplantae</taxon>
        <taxon>Streptophyta</taxon>
        <taxon>Embryophyta</taxon>
        <taxon>Tracheophyta</taxon>
        <taxon>Spermatophyta</taxon>
        <taxon>Magnoliopsida</taxon>
        <taxon>eudicotyledons</taxon>
        <taxon>Gunneridae</taxon>
        <taxon>Pentapetalae</taxon>
        <taxon>rosids</taxon>
        <taxon>fabids</taxon>
        <taxon>Rosales</taxon>
        <taxon>Moraceae</taxon>
        <taxon>Moreae</taxon>
        <taxon>Morus</taxon>
    </lineage>
</organism>
<feature type="compositionally biased region" description="Basic and acidic residues" evidence="1">
    <location>
        <begin position="114"/>
        <end position="128"/>
    </location>
</feature>
<dbReference type="Proteomes" id="UP000030645">
    <property type="component" value="Unassembled WGS sequence"/>
</dbReference>
<keyword evidence="3" id="KW-1185">Reference proteome</keyword>
<sequence length="128" mass="14261">MAKERQRPADNFVEEIVAASRRGYTVDIHLYTGQPVMISASFLPLTSILPKDQQVDQIRALRGSSRTPFHPFLVQLYNVENKRSSCFRSSGGALRDGDGSILGGGELLGDGEENERSPIMERLPRTER</sequence>
<dbReference type="EMBL" id="KE344347">
    <property type="protein sequence ID" value="EXB57563.1"/>
    <property type="molecule type" value="Genomic_DNA"/>
</dbReference>
<reference evidence="3" key="1">
    <citation type="submission" date="2013-01" db="EMBL/GenBank/DDBJ databases">
        <title>Draft Genome Sequence of a Mulberry Tree, Morus notabilis C.K. Schneid.</title>
        <authorList>
            <person name="He N."/>
            <person name="Zhao S."/>
        </authorList>
    </citation>
    <scope>NUCLEOTIDE SEQUENCE</scope>
</reference>
<evidence type="ECO:0000313" key="3">
    <source>
        <dbReference type="Proteomes" id="UP000030645"/>
    </source>
</evidence>
<evidence type="ECO:0000256" key="1">
    <source>
        <dbReference type="SAM" id="MobiDB-lite"/>
    </source>
</evidence>
<evidence type="ECO:0000313" key="2">
    <source>
        <dbReference type="EMBL" id="EXB57563.1"/>
    </source>
</evidence>
<protein>
    <submittedName>
        <fullName evidence="2">Uncharacterized protein</fullName>
    </submittedName>
</protein>
<name>W9R5R4_9ROSA</name>
<dbReference type="AlphaFoldDB" id="W9R5R4"/>
<gene>
    <name evidence="2" type="ORF">L484_022670</name>
</gene>
<accession>W9R5R4</accession>
<feature type="region of interest" description="Disordered" evidence="1">
    <location>
        <begin position="89"/>
        <end position="128"/>
    </location>
</feature>
<proteinExistence type="predicted"/>